<proteinExistence type="predicted"/>
<sequence>MIEMAGVVDTLLALGFCALCMTRERAKKIVDELVMRGEVELKESKALIDKMVTRGEEERAELRKLVEEELERAKTGLATSKDIEELSAKMDALAEKLGK</sequence>
<comment type="caution">
    <text evidence="1">The sequence shown here is derived from an EMBL/GenBank/DDBJ whole genome shotgun (WGS) entry which is preliminary data.</text>
</comment>
<dbReference type="EMBL" id="BARS01056269">
    <property type="protein sequence ID" value="GAG42204.1"/>
    <property type="molecule type" value="Genomic_DNA"/>
</dbReference>
<protein>
    <recommendedName>
        <fullName evidence="2">CARD domain-containing protein</fullName>
    </recommendedName>
</protein>
<accession>X0XG87</accession>
<evidence type="ECO:0000313" key="1">
    <source>
        <dbReference type="EMBL" id="GAG42204.1"/>
    </source>
</evidence>
<dbReference type="AlphaFoldDB" id="X0XG87"/>
<evidence type="ECO:0008006" key="2">
    <source>
        <dbReference type="Google" id="ProtNLM"/>
    </source>
</evidence>
<gene>
    <name evidence="1" type="ORF">S01H1_82912</name>
</gene>
<reference evidence="1" key="1">
    <citation type="journal article" date="2014" name="Front. Microbiol.">
        <title>High frequency of phylogenetically diverse reductive dehalogenase-homologous genes in deep subseafloor sedimentary metagenomes.</title>
        <authorList>
            <person name="Kawai M."/>
            <person name="Futagami T."/>
            <person name="Toyoda A."/>
            <person name="Takaki Y."/>
            <person name="Nishi S."/>
            <person name="Hori S."/>
            <person name="Arai W."/>
            <person name="Tsubouchi T."/>
            <person name="Morono Y."/>
            <person name="Uchiyama I."/>
            <person name="Ito T."/>
            <person name="Fujiyama A."/>
            <person name="Inagaki F."/>
            <person name="Takami H."/>
        </authorList>
    </citation>
    <scope>NUCLEOTIDE SEQUENCE</scope>
    <source>
        <strain evidence="1">Expedition CK06-06</strain>
    </source>
</reference>
<name>X0XG87_9ZZZZ</name>
<organism evidence="1">
    <name type="scientific">marine sediment metagenome</name>
    <dbReference type="NCBI Taxonomy" id="412755"/>
    <lineage>
        <taxon>unclassified sequences</taxon>
        <taxon>metagenomes</taxon>
        <taxon>ecological metagenomes</taxon>
    </lineage>
</organism>